<dbReference type="Proteomes" id="UP000033618">
    <property type="component" value="Unassembled WGS sequence"/>
</dbReference>
<sequence>MISGMWLPLVTPFKHGKVDVAALRHLVQHYAGTGISGFVALGTTGESTLLSRIERSEVLDTIFDAVPSGMPVYIGVSGLSTSEMCESIQIYDRFQPDGYLVPAPAYIRPDQDGLIWHFSTIADVARKPIILYDVPLRAGVALAPETVEKLLYRHEITAIKACVPSSFSAFGKLPLSMLCGTDNALIECLQAGGSGAILASAHVFPEELVSIDRDIRASLSGRTSSGLERRRNEACLDFDGLSDIIRLLFSTTNPTAIKACLALQGLASAETRAPLATASEKLMRQLAHALAQLNNLEPLPLAFSDK</sequence>
<dbReference type="RefSeq" id="WP_046152494.1">
    <property type="nucleotide sequence ID" value="NZ_LAQU01000005.1"/>
</dbReference>
<evidence type="ECO:0000313" key="7">
    <source>
        <dbReference type="Proteomes" id="UP000033618"/>
    </source>
</evidence>
<dbReference type="SUPFAM" id="SSF51569">
    <property type="entry name" value="Aldolase"/>
    <property type="match status" value="1"/>
</dbReference>
<evidence type="ECO:0000256" key="5">
    <source>
        <dbReference type="PIRSR" id="PIRSR001365-2"/>
    </source>
</evidence>
<dbReference type="PANTHER" id="PTHR12128">
    <property type="entry name" value="DIHYDRODIPICOLINATE SYNTHASE"/>
    <property type="match status" value="1"/>
</dbReference>
<protein>
    <recommendedName>
        <fullName evidence="8">4-hydroxy-tetrahydrodipicolinate synthase</fullName>
    </recommendedName>
</protein>
<evidence type="ECO:0000313" key="6">
    <source>
        <dbReference type="EMBL" id="KKB64163.1"/>
    </source>
</evidence>
<dbReference type="PRINTS" id="PR00146">
    <property type="entry name" value="DHPICSNTHASE"/>
</dbReference>
<evidence type="ECO:0008006" key="8">
    <source>
        <dbReference type="Google" id="ProtNLM"/>
    </source>
</evidence>
<dbReference type="SMART" id="SM01130">
    <property type="entry name" value="DHDPS"/>
    <property type="match status" value="1"/>
</dbReference>
<keyword evidence="7" id="KW-1185">Reference proteome</keyword>
<dbReference type="Pfam" id="PF00701">
    <property type="entry name" value="DHDPS"/>
    <property type="match status" value="1"/>
</dbReference>
<comment type="similarity">
    <text evidence="1 3">Belongs to the DapA family.</text>
</comment>
<dbReference type="STRING" id="28092.WM40_06440"/>
<evidence type="ECO:0000256" key="2">
    <source>
        <dbReference type="ARBA" id="ARBA00023239"/>
    </source>
</evidence>
<dbReference type="PANTHER" id="PTHR12128:SF66">
    <property type="entry name" value="4-HYDROXY-2-OXOGLUTARATE ALDOLASE, MITOCHONDRIAL"/>
    <property type="match status" value="1"/>
</dbReference>
<dbReference type="Gene3D" id="3.20.20.70">
    <property type="entry name" value="Aldolase class I"/>
    <property type="match status" value="1"/>
</dbReference>
<evidence type="ECO:0000256" key="4">
    <source>
        <dbReference type="PIRSR" id="PIRSR001365-1"/>
    </source>
</evidence>
<feature type="active site" description="Schiff-base intermediate with substrate" evidence="4">
    <location>
        <position position="160"/>
    </location>
</feature>
<gene>
    <name evidence="6" type="ORF">WM40_06440</name>
</gene>
<dbReference type="InterPro" id="IPR013785">
    <property type="entry name" value="Aldolase_TIM"/>
</dbReference>
<feature type="binding site" evidence="5">
    <location>
        <position position="44"/>
    </location>
    <ligand>
        <name>pyruvate</name>
        <dbReference type="ChEBI" id="CHEBI:15361"/>
    </ligand>
</feature>
<reference evidence="6 7" key="1">
    <citation type="submission" date="2015-03" db="EMBL/GenBank/DDBJ databases">
        <title>Draft Genome Sequence of Burkholderia andropogonis type strain ICMP2807, isolated from Sorghum bicolor.</title>
        <authorList>
            <person name="Lopes-Santos L."/>
            <person name="Castro D.B."/>
            <person name="Ottoboni L.M."/>
            <person name="Park D."/>
            <person name="Weirc B.S."/>
            <person name="Destefano S.A."/>
        </authorList>
    </citation>
    <scope>NUCLEOTIDE SEQUENCE [LARGE SCALE GENOMIC DNA]</scope>
    <source>
        <strain evidence="6 7">ICMP2807</strain>
    </source>
</reference>
<evidence type="ECO:0000256" key="1">
    <source>
        <dbReference type="ARBA" id="ARBA00007592"/>
    </source>
</evidence>
<organism evidence="6 7">
    <name type="scientific">Robbsia andropogonis</name>
    <dbReference type="NCBI Taxonomy" id="28092"/>
    <lineage>
        <taxon>Bacteria</taxon>
        <taxon>Pseudomonadati</taxon>
        <taxon>Pseudomonadota</taxon>
        <taxon>Betaproteobacteria</taxon>
        <taxon>Burkholderiales</taxon>
        <taxon>Burkholderiaceae</taxon>
        <taxon>Robbsia</taxon>
    </lineage>
</organism>
<comment type="caution">
    <text evidence="6">The sequence shown here is derived from an EMBL/GenBank/DDBJ whole genome shotgun (WGS) entry which is preliminary data.</text>
</comment>
<dbReference type="PIRSF" id="PIRSF001365">
    <property type="entry name" value="DHDPS"/>
    <property type="match status" value="1"/>
</dbReference>
<dbReference type="InterPro" id="IPR002220">
    <property type="entry name" value="DapA-like"/>
</dbReference>
<evidence type="ECO:0000256" key="3">
    <source>
        <dbReference type="PIRNR" id="PIRNR001365"/>
    </source>
</evidence>
<dbReference type="AlphaFoldDB" id="A0A0F5K253"/>
<dbReference type="EMBL" id="LAQU01000005">
    <property type="protein sequence ID" value="KKB64163.1"/>
    <property type="molecule type" value="Genomic_DNA"/>
</dbReference>
<accession>A0A0F5K253</accession>
<dbReference type="PATRIC" id="fig|28092.6.peg.1527"/>
<feature type="active site" description="Proton donor/acceptor" evidence="4">
    <location>
        <position position="132"/>
    </location>
</feature>
<dbReference type="GO" id="GO:0008840">
    <property type="term" value="F:4-hydroxy-tetrahydrodipicolinate synthase activity"/>
    <property type="evidence" value="ECO:0007669"/>
    <property type="project" value="TreeGrafter"/>
</dbReference>
<feature type="binding site" evidence="5">
    <location>
        <position position="197"/>
    </location>
    <ligand>
        <name>pyruvate</name>
        <dbReference type="ChEBI" id="CHEBI:15361"/>
    </ligand>
</feature>
<dbReference type="OrthoDB" id="9782828at2"/>
<name>A0A0F5K253_9BURK</name>
<keyword evidence="2 3" id="KW-0456">Lyase</keyword>
<proteinExistence type="inferred from homology"/>